<comment type="caution">
    <text evidence="29">The sequence shown here is derived from an EMBL/GenBank/DDBJ whole genome shotgun (WGS) entry which is preliminary data.</text>
</comment>
<evidence type="ECO:0000256" key="1">
    <source>
        <dbReference type="ARBA" id="ARBA00004496"/>
    </source>
</evidence>
<evidence type="ECO:0000313" key="30">
    <source>
        <dbReference type="Proteomes" id="UP000664859"/>
    </source>
</evidence>
<evidence type="ECO:0000256" key="10">
    <source>
        <dbReference type="ARBA" id="ARBA00013047"/>
    </source>
</evidence>
<dbReference type="SUPFAM" id="SSF56059">
    <property type="entry name" value="Glutathione synthetase ATP-binding domain-like"/>
    <property type="match status" value="1"/>
</dbReference>
<dbReference type="Pfam" id="PF00551">
    <property type="entry name" value="Formyl_trans_N"/>
    <property type="match status" value="1"/>
</dbReference>
<keyword evidence="20 27" id="KW-0067">ATP-binding</keyword>
<dbReference type="InterPro" id="IPR010918">
    <property type="entry name" value="PurM-like_C_dom"/>
</dbReference>
<dbReference type="SMART" id="SM01209">
    <property type="entry name" value="GARS_A"/>
    <property type="match status" value="1"/>
</dbReference>
<dbReference type="Gene3D" id="3.90.600.10">
    <property type="entry name" value="Phosphoribosylglycinamide synthetase, C-terminal domain"/>
    <property type="match status" value="1"/>
</dbReference>
<evidence type="ECO:0000256" key="2">
    <source>
        <dbReference type="ARBA" id="ARBA00004686"/>
    </source>
</evidence>
<gene>
    <name evidence="29" type="ORF">JKP88DRAFT_324283</name>
</gene>
<dbReference type="PANTHER" id="PTHR10520">
    <property type="entry name" value="TRIFUNCTIONAL PURINE BIOSYNTHETIC PROTEIN ADENOSINE-3-RELATED"/>
    <property type="match status" value="1"/>
</dbReference>
<dbReference type="InterPro" id="IPR011054">
    <property type="entry name" value="Rudment_hybrid_motif"/>
</dbReference>
<comment type="similarity">
    <text evidence="7">In the central section; belongs to the AIR synthase family.</text>
</comment>
<proteinExistence type="inferred from homology"/>
<comment type="catalytic activity">
    <reaction evidence="26">
        <text>2-formamido-N(1)-(5-O-phospho-beta-D-ribosyl)acetamidine + ATP = 5-amino-1-(5-phospho-beta-D-ribosyl)imidazole + ADP + phosphate + H(+)</text>
        <dbReference type="Rhea" id="RHEA:23032"/>
        <dbReference type="ChEBI" id="CHEBI:15378"/>
        <dbReference type="ChEBI" id="CHEBI:30616"/>
        <dbReference type="ChEBI" id="CHEBI:43474"/>
        <dbReference type="ChEBI" id="CHEBI:137981"/>
        <dbReference type="ChEBI" id="CHEBI:147287"/>
        <dbReference type="ChEBI" id="CHEBI:456216"/>
        <dbReference type="EC" id="6.3.3.1"/>
    </reaction>
</comment>
<dbReference type="Pfam" id="PF00586">
    <property type="entry name" value="AIRS"/>
    <property type="match status" value="1"/>
</dbReference>
<feature type="domain" description="ATP-grasp" evidence="28">
    <location>
        <begin position="225"/>
        <end position="430"/>
    </location>
</feature>
<evidence type="ECO:0000256" key="7">
    <source>
        <dbReference type="ARBA" id="ARBA00008696"/>
    </source>
</evidence>
<dbReference type="InterPro" id="IPR001555">
    <property type="entry name" value="GART_AS"/>
</dbReference>
<dbReference type="SUPFAM" id="SSF52440">
    <property type="entry name" value="PreATP-grasp domain"/>
    <property type="match status" value="1"/>
</dbReference>
<evidence type="ECO:0000256" key="15">
    <source>
        <dbReference type="ARBA" id="ARBA00022598"/>
    </source>
</evidence>
<dbReference type="GO" id="GO:0004637">
    <property type="term" value="F:phosphoribosylamine-glycine ligase activity"/>
    <property type="evidence" value="ECO:0007669"/>
    <property type="project" value="UniProtKB-EC"/>
</dbReference>
<dbReference type="InterPro" id="IPR036921">
    <property type="entry name" value="PurM-like_N_sf"/>
</dbReference>
<dbReference type="InterPro" id="IPR037123">
    <property type="entry name" value="PRibGlycinamide_synth_C_sf"/>
</dbReference>
<comment type="similarity">
    <text evidence="8">Belongs to the AIR synthase family.</text>
</comment>
<dbReference type="EC" id="6.3.3.1" evidence="10"/>
<dbReference type="InterPro" id="IPR004607">
    <property type="entry name" value="GART"/>
</dbReference>
<evidence type="ECO:0000256" key="19">
    <source>
        <dbReference type="ARBA" id="ARBA00022755"/>
    </source>
</evidence>
<keyword evidence="14" id="KW-0963">Cytoplasm</keyword>
<evidence type="ECO:0000256" key="22">
    <source>
        <dbReference type="ARBA" id="ARBA00023268"/>
    </source>
</evidence>
<dbReference type="FunFam" id="3.30.1330.10:FF:000001">
    <property type="entry name" value="Phosphoribosylformylglycinamidine cyclo-ligase"/>
    <property type="match status" value="1"/>
</dbReference>
<dbReference type="Pfam" id="PF01071">
    <property type="entry name" value="GARS_A"/>
    <property type="match status" value="1"/>
</dbReference>
<dbReference type="NCBIfam" id="TIGR00639">
    <property type="entry name" value="PurN"/>
    <property type="match status" value="1"/>
</dbReference>
<dbReference type="GO" id="GO:0006189">
    <property type="term" value="P:'de novo' IMP biosynthetic process"/>
    <property type="evidence" value="ECO:0007669"/>
    <property type="project" value="UniProtKB-UniPathway"/>
</dbReference>
<dbReference type="EC" id="6.3.4.13" evidence="11"/>
<dbReference type="PANTHER" id="PTHR10520:SF12">
    <property type="entry name" value="TRIFUNCTIONAL PURINE BIOSYNTHETIC PROTEIN ADENOSINE-3"/>
    <property type="match status" value="1"/>
</dbReference>
<evidence type="ECO:0000256" key="18">
    <source>
        <dbReference type="ARBA" id="ARBA00022741"/>
    </source>
</evidence>
<protein>
    <recommendedName>
        <fullName evidence="12">Phosphoribosylformylglycinamidine cyclo-ligase</fullName>
        <ecNumber evidence="9">2.1.2.2</ecNumber>
        <ecNumber evidence="10">6.3.3.1</ecNumber>
        <ecNumber evidence="11">6.3.4.13</ecNumber>
    </recommendedName>
    <alternativeName>
        <fullName evidence="24">AIR synthase</fullName>
    </alternativeName>
    <alternativeName>
        <fullName evidence="25">AIRS</fullName>
    </alternativeName>
    <alternativeName>
        <fullName evidence="23">Phosphoribosyl-aminoimidazole synthetase</fullName>
    </alternativeName>
    <alternativeName>
        <fullName evidence="13">Trifunctional purine biosynthetic protein adenosine-3</fullName>
    </alternativeName>
</protein>
<dbReference type="HAMAP" id="MF_00138">
    <property type="entry name" value="GARS"/>
    <property type="match status" value="1"/>
</dbReference>
<dbReference type="SUPFAM" id="SSF53328">
    <property type="entry name" value="Formyltransferase"/>
    <property type="match status" value="1"/>
</dbReference>
<comment type="pathway">
    <text evidence="2">Purine metabolism; IMP biosynthesis via de novo pathway; 5-amino-1-(5-phospho-D-ribosyl)imidazole from N(2)-formyl-N(1)-(5-phospho-D-ribosyl)glycinamide: step 2/2.</text>
</comment>
<dbReference type="InterPro" id="IPR020562">
    <property type="entry name" value="PRibGlycinamide_synth_N"/>
</dbReference>
<evidence type="ECO:0000256" key="20">
    <source>
        <dbReference type="ARBA" id="ARBA00022840"/>
    </source>
</evidence>
<dbReference type="AlphaFoldDB" id="A0A835YVI3"/>
<evidence type="ECO:0000256" key="3">
    <source>
        <dbReference type="ARBA" id="ARBA00005054"/>
    </source>
</evidence>
<organism evidence="29 30">
    <name type="scientific">Tribonema minus</name>
    <dbReference type="NCBI Taxonomy" id="303371"/>
    <lineage>
        <taxon>Eukaryota</taxon>
        <taxon>Sar</taxon>
        <taxon>Stramenopiles</taxon>
        <taxon>Ochrophyta</taxon>
        <taxon>PX clade</taxon>
        <taxon>Xanthophyceae</taxon>
        <taxon>Tribonematales</taxon>
        <taxon>Tribonemataceae</taxon>
        <taxon>Tribonema</taxon>
    </lineage>
</organism>
<evidence type="ECO:0000256" key="4">
    <source>
        <dbReference type="ARBA" id="ARBA00005174"/>
    </source>
</evidence>
<dbReference type="SMART" id="SM01210">
    <property type="entry name" value="GARS_C"/>
    <property type="match status" value="1"/>
</dbReference>
<evidence type="ECO:0000256" key="13">
    <source>
        <dbReference type="ARBA" id="ARBA00021140"/>
    </source>
</evidence>
<dbReference type="InterPro" id="IPR016185">
    <property type="entry name" value="PreATP-grasp_dom_sf"/>
</dbReference>
<dbReference type="OrthoDB" id="2018833at2759"/>
<evidence type="ECO:0000256" key="26">
    <source>
        <dbReference type="ARBA" id="ARBA00049057"/>
    </source>
</evidence>
<dbReference type="Gene3D" id="3.40.50.170">
    <property type="entry name" value="Formyl transferase, N-terminal domain"/>
    <property type="match status" value="1"/>
</dbReference>
<dbReference type="CDD" id="cd08645">
    <property type="entry name" value="FMT_core_GART"/>
    <property type="match status" value="1"/>
</dbReference>
<dbReference type="Pfam" id="PF02844">
    <property type="entry name" value="GARS_N"/>
    <property type="match status" value="1"/>
</dbReference>
<keyword evidence="22" id="KW-0511">Multifunctional enzyme</keyword>
<dbReference type="GO" id="GO:0005524">
    <property type="term" value="F:ATP binding"/>
    <property type="evidence" value="ECO:0007669"/>
    <property type="project" value="UniProtKB-UniRule"/>
</dbReference>
<keyword evidence="15" id="KW-0436">Ligase</keyword>
<evidence type="ECO:0000256" key="17">
    <source>
        <dbReference type="ARBA" id="ARBA00022723"/>
    </source>
</evidence>
<dbReference type="PROSITE" id="PS00373">
    <property type="entry name" value="GART"/>
    <property type="match status" value="1"/>
</dbReference>
<dbReference type="InterPro" id="IPR004733">
    <property type="entry name" value="PurM_cligase"/>
</dbReference>
<accession>A0A835YVI3</accession>
<keyword evidence="30" id="KW-1185">Reference proteome</keyword>
<comment type="similarity">
    <text evidence="6">In the C-terminal section; belongs to the GART family.</text>
</comment>
<dbReference type="GO" id="GO:0004641">
    <property type="term" value="F:phosphoribosylformylglycinamidine cyclo-ligase activity"/>
    <property type="evidence" value="ECO:0007669"/>
    <property type="project" value="UniProtKB-EC"/>
</dbReference>
<dbReference type="NCBIfam" id="TIGR00877">
    <property type="entry name" value="purD"/>
    <property type="match status" value="1"/>
</dbReference>
<dbReference type="Gene3D" id="3.90.650.10">
    <property type="entry name" value="PurM-like C-terminal domain"/>
    <property type="match status" value="1"/>
</dbReference>
<dbReference type="SUPFAM" id="SSF55326">
    <property type="entry name" value="PurM N-terminal domain-like"/>
    <property type="match status" value="1"/>
</dbReference>
<evidence type="ECO:0000256" key="8">
    <source>
        <dbReference type="ARBA" id="ARBA00010280"/>
    </source>
</evidence>
<reference evidence="29" key="1">
    <citation type="submission" date="2021-02" db="EMBL/GenBank/DDBJ databases">
        <title>First Annotated Genome of the Yellow-green Alga Tribonema minus.</title>
        <authorList>
            <person name="Mahan K.M."/>
        </authorList>
    </citation>
    <scope>NUCLEOTIDE SEQUENCE</scope>
    <source>
        <strain evidence="29">UTEX B ZZ1240</strain>
    </source>
</reference>
<dbReference type="CDD" id="cd02196">
    <property type="entry name" value="PurM"/>
    <property type="match status" value="1"/>
</dbReference>
<name>A0A835YVI3_9STRA</name>
<evidence type="ECO:0000256" key="14">
    <source>
        <dbReference type="ARBA" id="ARBA00022490"/>
    </source>
</evidence>
<dbReference type="FunFam" id="3.30.1490.20:FF:000006">
    <property type="entry name" value="phosphoribosylamine--glycine ligase, chloroplastic-like"/>
    <property type="match status" value="1"/>
</dbReference>
<comment type="pathway">
    <text evidence="3">Purine metabolism; IMP biosynthesis via de novo pathway; N(2)-formyl-N(1)-(5-phospho-D-ribosyl)glycinamide from N(1)-(5-phospho-D-ribosyl)glycinamide (10-formyl THF route): step 1/1.</text>
</comment>
<evidence type="ECO:0000256" key="5">
    <source>
        <dbReference type="ARBA" id="ARBA00007423"/>
    </source>
</evidence>
<keyword evidence="19" id="KW-0658">Purine biosynthesis</keyword>
<evidence type="ECO:0000256" key="16">
    <source>
        <dbReference type="ARBA" id="ARBA00022679"/>
    </source>
</evidence>
<dbReference type="UniPathway" id="UPA00074">
    <property type="reaction ID" value="UER00125"/>
</dbReference>
<comment type="subcellular location">
    <subcellularLocation>
        <location evidence="1">Cytoplasm</location>
    </subcellularLocation>
</comment>
<dbReference type="NCBIfam" id="TIGR00878">
    <property type="entry name" value="purM"/>
    <property type="match status" value="1"/>
</dbReference>
<evidence type="ECO:0000256" key="11">
    <source>
        <dbReference type="ARBA" id="ARBA00013255"/>
    </source>
</evidence>
<dbReference type="SUPFAM" id="SSF51246">
    <property type="entry name" value="Rudiment single hybrid motif"/>
    <property type="match status" value="1"/>
</dbReference>
<evidence type="ECO:0000256" key="24">
    <source>
        <dbReference type="ARBA" id="ARBA00032931"/>
    </source>
</evidence>
<dbReference type="GO" id="GO:0004644">
    <property type="term" value="F:phosphoribosylglycinamide formyltransferase activity"/>
    <property type="evidence" value="ECO:0007669"/>
    <property type="project" value="UniProtKB-EC"/>
</dbReference>
<evidence type="ECO:0000256" key="25">
    <source>
        <dbReference type="ARBA" id="ARBA00033093"/>
    </source>
</evidence>
<dbReference type="Pfam" id="PF02769">
    <property type="entry name" value="AIRS_C"/>
    <property type="match status" value="1"/>
</dbReference>
<dbReference type="InterPro" id="IPR013815">
    <property type="entry name" value="ATP_grasp_subdomain_1"/>
</dbReference>
<dbReference type="Gene3D" id="3.30.1490.20">
    <property type="entry name" value="ATP-grasp fold, A domain"/>
    <property type="match status" value="1"/>
</dbReference>
<dbReference type="GO" id="GO:0046084">
    <property type="term" value="P:adenine biosynthetic process"/>
    <property type="evidence" value="ECO:0007669"/>
    <property type="project" value="TreeGrafter"/>
</dbReference>
<keyword evidence="18 27" id="KW-0547">Nucleotide-binding</keyword>
<evidence type="ECO:0000313" key="29">
    <source>
        <dbReference type="EMBL" id="KAG5180275.1"/>
    </source>
</evidence>
<dbReference type="HAMAP" id="MF_00741">
    <property type="entry name" value="AIRS"/>
    <property type="match status" value="1"/>
</dbReference>
<sequence>MKAVFAGVLPPEAVPLAKHLQGVGFDIVTAASPSAHDALSNASVPHTNDPDGSNPAQAAIVVAGINSQPESLSAHAIVRAAALQHDAVLVAVDPADYEWLTGAIQSTSSVGAPVDVLVVGSGGREHAMALALAASPRVAVVHCAPGNGGTDGAAGGKVRNAPSVAANDIAALVAYATANGIALAAVGPEVPLVAGAADALRAAGVAVFGPSAAAARLEASKAFSKDFMARHGIRTARYCNFTDCEKAKEHIRAIDYPVVVKASGLAAGKGVIMPATKDEALAAVESVMVKKEFGDAGTEVVIEEFLEGEEVSVLAFCDGKRSVCMPGAQDHKRALDGDQGLNTGGMGAYAPAPCLTPALARECAAVCQRTVEAMAKEGAPFVGVLFAGFMLTRDGPVVLEFNVRMGDPETEALLPLLESDLFEVMSACAEGRLNEVQVTFKNASAATIVMAAGGYPETYPKGMPIEGLAAASAMEGVTVYHAGTTQQDGVVKVSYGQNLSCSSTASSQEDGVASGGRVLSVTGVGKDFASALDRAYKAVRAISFAPCHYRKDIGHRARTAPLRIGVLGSGNGTALGPVLEAIAAGKLNAKVVQVCTNKPGAPILERAAAAGAPAALVAVDGRARAAYDAEVTALLEDAGAELVLLVGYMRILSDEFCARWAERCLNVHPSLLPDFSGGMDLQVHEAVIAAGKAKSGCTVHFVTATVDGGPIVVQREVAVAAGETPQSLRAKVQACEGPAFIEALEMFMAGKAKGGVSYKDAGVDIDAGNALVERIKPACKSTVRPGCDADLGGFGGLFDLAAAGFASPDTILIGATDGVGTKLKIAQTVGDHRGVGIDLVAMCVNDLIVAGGEPLFFLDYYATGKLTIEEAAVVVESIAEGCRQANCGLIGGETAEMPSMYPAGEYDLAGFAVGAVIKGDVLPVALSPGDVVLGLKSSGVHSNGFSLVRKIIELEGMQFTDAAPFDDSGRTLADALLTPTRIYVRAIMPLLKAKLLKALAHITGGGLPENLPRVLSKDLTVHIDVAASGWALPPVFKWLKAAGKVPQEELLRTLNCGIGMVLVLSPDKVAAAKELLAQAGETDILRLGTVQARVGDEPQVIVHGEVA</sequence>
<dbReference type="InterPro" id="IPR002376">
    <property type="entry name" value="Formyl_transf_N"/>
</dbReference>
<dbReference type="GO" id="GO:0046872">
    <property type="term" value="F:metal ion binding"/>
    <property type="evidence" value="ECO:0007669"/>
    <property type="project" value="UniProtKB-KW"/>
</dbReference>
<dbReference type="InterPro" id="IPR011761">
    <property type="entry name" value="ATP-grasp"/>
</dbReference>
<dbReference type="Pfam" id="PF02843">
    <property type="entry name" value="GARS_C"/>
    <property type="match status" value="1"/>
</dbReference>
<evidence type="ECO:0000259" key="28">
    <source>
        <dbReference type="PROSITE" id="PS50975"/>
    </source>
</evidence>
<comment type="similarity">
    <text evidence="5">In the N-terminal section; belongs to the GARS family.</text>
</comment>
<dbReference type="InterPro" id="IPR016188">
    <property type="entry name" value="PurM-like_N"/>
</dbReference>
<dbReference type="Proteomes" id="UP000664859">
    <property type="component" value="Unassembled WGS sequence"/>
</dbReference>
<evidence type="ECO:0000256" key="12">
    <source>
        <dbReference type="ARBA" id="ARBA00020367"/>
    </source>
</evidence>
<keyword evidence="16" id="KW-0808">Transferase</keyword>
<evidence type="ECO:0000256" key="6">
    <source>
        <dbReference type="ARBA" id="ARBA00008630"/>
    </source>
</evidence>
<dbReference type="Gene3D" id="3.30.1330.10">
    <property type="entry name" value="PurM-like, N-terminal domain"/>
    <property type="match status" value="1"/>
</dbReference>
<dbReference type="EC" id="2.1.2.2" evidence="9"/>
<dbReference type="InterPro" id="IPR036676">
    <property type="entry name" value="PurM-like_C_sf"/>
</dbReference>
<evidence type="ECO:0000256" key="23">
    <source>
        <dbReference type="ARBA" id="ARBA00031908"/>
    </source>
</evidence>
<dbReference type="Gene3D" id="3.40.50.20">
    <property type="match status" value="1"/>
</dbReference>
<dbReference type="HAMAP" id="MF_01930">
    <property type="entry name" value="PurN"/>
    <property type="match status" value="1"/>
</dbReference>
<dbReference type="InterPro" id="IPR020560">
    <property type="entry name" value="PRibGlycinamide_synth_C-dom"/>
</dbReference>
<dbReference type="Gene3D" id="3.30.470.20">
    <property type="entry name" value="ATP-grasp fold, B domain"/>
    <property type="match status" value="1"/>
</dbReference>
<dbReference type="InterPro" id="IPR000115">
    <property type="entry name" value="PRibGlycinamide_synth"/>
</dbReference>
<dbReference type="InterPro" id="IPR020561">
    <property type="entry name" value="PRibGlycinamid_synth_ATP-grasp"/>
</dbReference>
<dbReference type="SUPFAM" id="SSF56042">
    <property type="entry name" value="PurM C-terminal domain-like"/>
    <property type="match status" value="1"/>
</dbReference>
<dbReference type="PROSITE" id="PS50975">
    <property type="entry name" value="ATP_GRASP"/>
    <property type="match status" value="1"/>
</dbReference>
<dbReference type="FunFam" id="3.90.650.10:FF:000011">
    <property type="entry name" value="Phosphoribosylformylglycinamidine cyclo-ligase"/>
    <property type="match status" value="1"/>
</dbReference>
<dbReference type="FunFam" id="3.30.470.20:FF:000018">
    <property type="entry name" value="Trifunctional purine biosynthetic protein adenosine-3"/>
    <property type="match status" value="1"/>
</dbReference>
<dbReference type="GO" id="GO:0005829">
    <property type="term" value="C:cytosol"/>
    <property type="evidence" value="ECO:0007669"/>
    <property type="project" value="TreeGrafter"/>
</dbReference>
<keyword evidence="21" id="KW-0464">Manganese</keyword>
<evidence type="ECO:0000256" key="27">
    <source>
        <dbReference type="PROSITE-ProRule" id="PRU00409"/>
    </source>
</evidence>
<dbReference type="InterPro" id="IPR036477">
    <property type="entry name" value="Formyl_transf_N_sf"/>
</dbReference>
<evidence type="ECO:0000256" key="9">
    <source>
        <dbReference type="ARBA" id="ARBA00012254"/>
    </source>
</evidence>
<dbReference type="EMBL" id="JAFCMP010000401">
    <property type="protein sequence ID" value="KAG5180275.1"/>
    <property type="molecule type" value="Genomic_DNA"/>
</dbReference>
<comment type="pathway">
    <text evidence="4">Purine metabolism; IMP biosynthesis via de novo pathway; N(1)-(5-phospho-D-ribosyl)glycinamide from 5-phospho-alpha-D-ribose 1-diphosphate: step 2/2.</text>
</comment>
<keyword evidence="17" id="KW-0479">Metal-binding</keyword>
<evidence type="ECO:0000256" key="21">
    <source>
        <dbReference type="ARBA" id="ARBA00023211"/>
    </source>
</evidence>